<gene>
    <name evidence="4" type="primary">6033271</name>
    <name evidence="3" type="ORF">CpipJ_CPIJ001965</name>
</gene>
<feature type="region of interest" description="Disordered" evidence="1">
    <location>
        <begin position="268"/>
        <end position="343"/>
    </location>
</feature>
<evidence type="ECO:0000313" key="3">
    <source>
        <dbReference type="EMBL" id="EDS34296.1"/>
    </source>
</evidence>
<dbReference type="EMBL" id="DS231839">
    <property type="protein sequence ID" value="EDS34296.1"/>
    <property type="molecule type" value="Genomic_DNA"/>
</dbReference>
<dbReference type="SMART" id="SM00314">
    <property type="entry name" value="RA"/>
    <property type="match status" value="2"/>
</dbReference>
<name>B0W4V8_CULQU</name>
<dbReference type="InParanoid" id="B0W4V8"/>
<dbReference type="VEuPathDB" id="VectorBase:CPIJ001965"/>
<dbReference type="InterPro" id="IPR000159">
    <property type="entry name" value="RA_dom"/>
</dbReference>
<dbReference type="HOGENOM" id="CLU_018508_2_0_1"/>
<keyword evidence="5" id="KW-1185">Reference proteome</keyword>
<evidence type="ECO:0000313" key="5">
    <source>
        <dbReference type="Proteomes" id="UP000002320"/>
    </source>
</evidence>
<dbReference type="eggNOG" id="ENOG502RIIZ">
    <property type="taxonomic scope" value="Eukaryota"/>
</dbReference>
<evidence type="ECO:0000256" key="1">
    <source>
        <dbReference type="SAM" id="MobiDB-lite"/>
    </source>
</evidence>
<dbReference type="FunFam" id="3.10.20.90:FF:000295">
    <property type="entry name" value="AGAP008705-PA"/>
    <property type="match status" value="1"/>
</dbReference>
<evidence type="ECO:0000313" key="4">
    <source>
        <dbReference type="EnsemblMetazoa" id="CPIJ001965-PA"/>
    </source>
</evidence>
<feature type="compositionally biased region" description="Basic and acidic residues" evidence="1">
    <location>
        <begin position="301"/>
        <end position="326"/>
    </location>
</feature>
<dbReference type="FunCoup" id="B0W4V8">
    <property type="interactions" value="1"/>
</dbReference>
<dbReference type="PROSITE" id="PS50200">
    <property type="entry name" value="RA"/>
    <property type="match status" value="2"/>
</dbReference>
<dbReference type="CDD" id="cd17043">
    <property type="entry name" value="RA"/>
    <property type="match status" value="1"/>
</dbReference>
<dbReference type="FunFam" id="3.10.20.90:FF:000417">
    <property type="entry name" value="GD22628"/>
    <property type="match status" value="1"/>
</dbReference>
<dbReference type="KEGG" id="cqu:CpipJ_CPIJ001965"/>
<evidence type="ECO:0000259" key="2">
    <source>
        <dbReference type="PROSITE" id="PS50200"/>
    </source>
</evidence>
<reference evidence="4" key="2">
    <citation type="submission" date="2020-05" db="UniProtKB">
        <authorList>
            <consortium name="EnsemblMetazoa"/>
        </authorList>
    </citation>
    <scope>IDENTIFICATION</scope>
    <source>
        <strain evidence="4">JHB</strain>
    </source>
</reference>
<dbReference type="OMA" id="CADAQCH"/>
<accession>B0W4V8</accession>
<dbReference type="EnsemblMetazoa" id="CPIJ001965-RA">
    <property type="protein sequence ID" value="CPIJ001965-PA"/>
    <property type="gene ID" value="CPIJ001965"/>
</dbReference>
<dbReference type="VEuPathDB" id="VectorBase:CQUJHB003090"/>
<proteinExistence type="predicted"/>
<sequence length="416" mass="46082">MARLKNPGYRTTIKIYTACLRQDIEYKTLGISYDATSKSVVQQLLRRCKMRHRDPRLFYLTMEVTVRRPGVKSVLELDDEARPALLQACHPKGDSRFCLQQKPGGLIRVHTSALQPNSQYKSLLISEDTTSDELLSLLLSCYNSIEPVEQFSLYEVCPGQEYQRKLHPDDLPLKTQLQRQQKNEIMHFLVRRNPNYPRRRQMLAPISESTKHFIISPNSHHRLSLHSTTFPLSAVTTPTNTLISDIVDGVSSLNTLPKGRLALRESCLSSSSSSSSSSTTSSSSSCSSSSASTSSLEDNNNDDRTSCADAQCHRDEPPAIKSKNLDRSVQAPPRPSKASLLPSLLTAPNAPSYNPVYNIREIRTVCNSFSALGIDKKLVDISGTTPGSTAPIVRSAIVKEAVNTDPMKGVGNFIYI</sequence>
<feature type="domain" description="Ras-associating" evidence="2">
    <location>
        <begin position="9"/>
        <end position="102"/>
    </location>
</feature>
<dbReference type="Proteomes" id="UP000002320">
    <property type="component" value="Unassembled WGS sequence"/>
</dbReference>
<feature type="compositionally biased region" description="Low complexity" evidence="1">
    <location>
        <begin position="268"/>
        <end position="296"/>
    </location>
</feature>
<organism>
    <name type="scientific">Culex quinquefasciatus</name>
    <name type="common">Southern house mosquito</name>
    <name type="synonym">Culex pungens</name>
    <dbReference type="NCBI Taxonomy" id="7176"/>
    <lineage>
        <taxon>Eukaryota</taxon>
        <taxon>Metazoa</taxon>
        <taxon>Ecdysozoa</taxon>
        <taxon>Arthropoda</taxon>
        <taxon>Hexapoda</taxon>
        <taxon>Insecta</taxon>
        <taxon>Pterygota</taxon>
        <taxon>Neoptera</taxon>
        <taxon>Endopterygota</taxon>
        <taxon>Diptera</taxon>
        <taxon>Nematocera</taxon>
        <taxon>Culicoidea</taxon>
        <taxon>Culicidae</taxon>
        <taxon>Culicinae</taxon>
        <taxon>Culicini</taxon>
        <taxon>Culex</taxon>
        <taxon>Culex</taxon>
    </lineage>
</organism>
<dbReference type="InterPro" id="IPR029071">
    <property type="entry name" value="Ubiquitin-like_domsf"/>
</dbReference>
<dbReference type="PANTHER" id="PTHR21298">
    <property type="entry name" value="GH01721P"/>
    <property type="match status" value="1"/>
</dbReference>
<dbReference type="GO" id="GO:0007165">
    <property type="term" value="P:signal transduction"/>
    <property type="evidence" value="ECO:0007669"/>
    <property type="project" value="InterPro"/>
</dbReference>
<reference evidence="3" key="1">
    <citation type="submission" date="2007-03" db="EMBL/GenBank/DDBJ databases">
        <title>Annotation of Culex pipiens quinquefasciatus.</title>
        <authorList>
            <consortium name="The Broad Institute Genome Sequencing Platform"/>
            <person name="Atkinson P.W."/>
            <person name="Hemingway J."/>
            <person name="Christensen B.M."/>
            <person name="Higgs S."/>
            <person name="Kodira C."/>
            <person name="Hannick L."/>
            <person name="Megy K."/>
            <person name="O'Leary S."/>
            <person name="Pearson M."/>
            <person name="Haas B.J."/>
            <person name="Mauceli E."/>
            <person name="Wortman J.R."/>
            <person name="Lee N.H."/>
            <person name="Guigo R."/>
            <person name="Stanke M."/>
            <person name="Alvarado L."/>
            <person name="Amedeo P."/>
            <person name="Antoine C.H."/>
            <person name="Arensburger P."/>
            <person name="Bidwell S.L."/>
            <person name="Crawford M."/>
            <person name="Camaro F."/>
            <person name="Devon K."/>
            <person name="Engels R."/>
            <person name="Hammond M."/>
            <person name="Howarth C."/>
            <person name="Koehrsen M."/>
            <person name="Lawson D."/>
            <person name="Montgomery P."/>
            <person name="Nene V."/>
            <person name="Nusbaum C."/>
            <person name="Puiu D."/>
            <person name="Romero-Severson J."/>
            <person name="Severson D.W."/>
            <person name="Shumway M."/>
            <person name="Sisk P."/>
            <person name="Stolte C."/>
            <person name="Zeng Q."/>
            <person name="Eisenstadt E."/>
            <person name="Fraser-Liggett C."/>
            <person name="Strausberg R."/>
            <person name="Galagan J."/>
            <person name="Birren B."/>
            <person name="Collins F.H."/>
        </authorList>
    </citation>
    <scope>NUCLEOTIDE SEQUENCE [LARGE SCALE GENOMIC DNA]</scope>
    <source>
        <strain evidence="3">JHB</strain>
    </source>
</reference>
<dbReference type="AlphaFoldDB" id="B0W4V8"/>
<dbReference type="GO" id="GO:0045743">
    <property type="term" value="P:positive regulation of fibroblast growth factor receptor signaling pathway"/>
    <property type="evidence" value="ECO:0007669"/>
    <property type="project" value="TreeGrafter"/>
</dbReference>
<dbReference type="PANTHER" id="PTHR21298:SF2">
    <property type="entry name" value="GH01721P"/>
    <property type="match status" value="1"/>
</dbReference>
<feature type="domain" description="Ras-associating" evidence="2">
    <location>
        <begin position="103"/>
        <end position="195"/>
    </location>
</feature>
<dbReference type="SUPFAM" id="SSF54236">
    <property type="entry name" value="Ubiquitin-like"/>
    <property type="match status" value="2"/>
</dbReference>
<dbReference type="OrthoDB" id="3908708at2759"/>
<protein>
    <recommendedName>
        <fullName evidence="2">Ras-associating domain-containing protein</fullName>
    </recommendedName>
</protein>
<dbReference type="Pfam" id="PF00788">
    <property type="entry name" value="RA"/>
    <property type="match status" value="2"/>
</dbReference>
<dbReference type="GO" id="GO:0045742">
    <property type="term" value="P:positive regulation of epidermal growth factor receptor signaling pathway"/>
    <property type="evidence" value="ECO:0007669"/>
    <property type="project" value="TreeGrafter"/>
</dbReference>
<dbReference type="Gene3D" id="3.10.20.90">
    <property type="entry name" value="Phosphatidylinositol 3-kinase Catalytic Subunit, Chain A, domain 1"/>
    <property type="match status" value="2"/>
</dbReference>